<evidence type="ECO:0000256" key="11">
    <source>
        <dbReference type="SAM" id="Coils"/>
    </source>
</evidence>
<evidence type="ECO:0000256" key="5">
    <source>
        <dbReference type="ARBA" id="ARBA00022792"/>
    </source>
</evidence>
<evidence type="ECO:0000256" key="1">
    <source>
        <dbReference type="ARBA" id="ARBA00004434"/>
    </source>
</evidence>
<dbReference type="Pfam" id="PF09731">
    <property type="entry name" value="Mitofilin"/>
    <property type="match status" value="2"/>
</dbReference>
<evidence type="ECO:0000256" key="10">
    <source>
        <dbReference type="RuleBase" id="RU363000"/>
    </source>
</evidence>
<evidence type="ECO:0000313" key="14">
    <source>
        <dbReference type="Proteomes" id="UP000789396"/>
    </source>
</evidence>
<proteinExistence type="inferred from homology"/>
<dbReference type="InterPro" id="IPR019133">
    <property type="entry name" value="MIC60"/>
</dbReference>
<evidence type="ECO:0000256" key="12">
    <source>
        <dbReference type="SAM" id="MobiDB-lite"/>
    </source>
</evidence>
<dbReference type="GO" id="GO:0006364">
    <property type="term" value="P:rRNA processing"/>
    <property type="evidence" value="ECO:0007669"/>
    <property type="project" value="InterPro"/>
</dbReference>
<sequence length="606" mass="70367">MRKQRFASNEKAAKPTPTTHNVDNKKISEVTESKASNQTQEVATPTQKKNKFKFGKFLFQITLLGGITYGGAVYFSLNNDKFRDYFTEHIYGAKQVVEYTEDLQTQGFFYDMKKKMKQISYRYIGLPKPSEDSISPSNKIYELANKENPIIRKLSGTLKQLDTFMINHDVKNAGRKILSQARDELNELSKNIDQIKAEDQDLLQKKLDEQKEKFNQIIANYENSMEEHIKDKEIALMKQFDQEKHDLYQQHHEQLNSELSHQASKHKEELENELVRQAVDMQRRWVKDVMIMVEKERSGRLARLDYINKRLKTLERFCISNTDNLDAIIKVHRLWCTLKSLQNVIEQPHRTPFIDQIVALRRFFSTDEVVSAVLSTIDDSVAINGVDSISDLSKRFNTVREEVRRASLVPEDGGVLSHLLSLVLSKILFRKHGLVDGNDVEAILARVQYYLNKNDLDTATRELNQLEGWPKKLANDWITSARNHLEIKQAIEIPILSRSRGIERRIDDAKSEYRARRAINIEKKKLVNKDRIKVDFTTIDIERKLRKIATRGVIQLFNAIHMSQKIVDNSIKEAGGKQRLTTKEAKDGKVQSFVAYVIFRFCQFCR</sequence>
<gene>
    <name evidence="13" type="ORF">RFULGI_LOCUS2236</name>
</gene>
<comment type="caution">
    <text evidence="13">The sequence shown here is derived from an EMBL/GenBank/DDBJ whole genome shotgun (WGS) entry which is preliminary data.</text>
</comment>
<keyword evidence="14" id="KW-1185">Reference proteome</keyword>
<dbReference type="EMBL" id="CAJVPZ010001635">
    <property type="protein sequence ID" value="CAG8496609.1"/>
    <property type="molecule type" value="Genomic_DNA"/>
</dbReference>
<keyword evidence="5 10" id="KW-0999">Mitochondrion inner membrane</keyword>
<evidence type="ECO:0000256" key="6">
    <source>
        <dbReference type="ARBA" id="ARBA00022989"/>
    </source>
</evidence>
<dbReference type="PANTHER" id="PTHR15415">
    <property type="entry name" value="MITOFILIN"/>
    <property type="match status" value="1"/>
</dbReference>
<evidence type="ECO:0000256" key="4">
    <source>
        <dbReference type="ARBA" id="ARBA00022692"/>
    </source>
</evidence>
<keyword evidence="6 10" id="KW-1133">Transmembrane helix</keyword>
<organism evidence="13 14">
    <name type="scientific">Racocetra fulgida</name>
    <dbReference type="NCBI Taxonomy" id="60492"/>
    <lineage>
        <taxon>Eukaryota</taxon>
        <taxon>Fungi</taxon>
        <taxon>Fungi incertae sedis</taxon>
        <taxon>Mucoromycota</taxon>
        <taxon>Glomeromycotina</taxon>
        <taxon>Glomeromycetes</taxon>
        <taxon>Diversisporales</taxon>
        <taxon>Gigasporaceae</taxon>
        <taxon>Racocetra</taxon>
    </lineage>
</organism>
<feature type="compositionally biased region" description="Basic and acidic residues" evidence="12">
    <location>
        <begin position="22"/>
        <end position="32"/>
    </location>
</feature>
<name>A0A9N8ZI49_9GLOM</name>
<keyword evidence="11" id="KW-0175">Coiled coil</keyword>
<reference evidence="13" key="1">
    <citation type="submission" date="2021-06" db="EMBL/GenBank/DDBJ databases">
        <authorList>
            <person name="Kallberg Y."/>
            <person name="Tangrot J."/>
            <person name="Rosling A."/>
        </authorList>
    </citation>
    <scope>NUCLEOTIDE SEQUENCE</scope>
    <source>
        <strain evidence="13">IN212</strain>
    </source>
</reference>
<keyword evidence="8 10" id="KW-0472">Membrane</keyword>
<dbReference type="OrthoDB" id="10261039at2759"/>
<accession>A0A9N8ZI49</accession>
<comment type="subunit">
    <text evidence="10">Component of the mitochondrial contact site and cristae organizing system (MICOS) complex.</text>
</comment>
<keyword evidence="4 10" id="KW-0812">Transmembrane</keyword>
<comment type="subcellular location">
    <subcellularLocation>
        <location evidence="1 10">Mitochondrion inner membrane</location>
        <topology evidence="1 10">Single-pass membrane protein</topology>
    </subcellularLocation>
</comment>
<protein>
    <recommendedName>
        <fullName evidence="3 10">MICOS complex subunit MIC60</fullName>
    </recommendedName>
    <alternativeName>
        <fullName evidence="10">Mitofilin</fullName>
    </alternativeName>
</protein>
<evidence type="ECO:0000256" key="7">
    <source>
        <dbReference type="ARBA" id="ARBA00023128"/>
    </source>
</evidence>
<evidence type="ECO:0000256" key="2">
    <source>
        <dbReference type="ARBA" id="ARBA00010877"/>
    </source>
</evidence>
<evidence type="ECO:0000256" key="3">
    <source>
        <dbReference type="ARBA" id="ARBA00018116"/>
    </source>
</evidence>
<dbReference type="GO" id="GO:0042407">
    <property type="term" value="P:cristae formation"/>
    <property type="evidence" value="ECO:0007669"/>
    <property type="project" value="TreeGrafter"/>
</dbReference>
<keyword evidence="7 10" id="KW-0496">Mitochondrion</keyword>
<dbReference type="AlphaFoldDB" id="A0A9N8ZI49"/>
<feature type="transmembrane region" description="Helical" evidence="10">
    <location>
        <begin position="57"/>
        <end position="77"/>
    </location>
</feature>
<evidence type="ECO:0000256" key="9">
    <source>
        <dbReference type="ARBA" id="ARBA00025571"/>
    </source>
</evidence>
<dbReference type="GO" id="GO:0061617">
    <property type="term" value="C:MICOS complex"/>
    <property type="evidence" value="ECO:0007669"/>
    <property type="project" value="TreeGrafter"/>
</dbReference>
<dbReference type="PANTHER" id="PTHR15415:SF7">
    <property type="entry name" value="MICOS COMPLEX SUBUNIT MIC60"/>
    <property type="match status" value="1"/>
</dbReference>
<feature type="region of interest" description="Disordered" evidence="12">
    <location>
        <begin position="1"/>
        <end position="45"/>
    </location>
</feature>
<feature type="compositionally biased region" description="Polar residues" evidence="12">
    <location>
        <begin position="33"/>
        <end position="45"/>
    </location>
</feature>
<comment type="similarity">
    <text evidence="2 10">Belongs to the MICOS complex subunit Mic60 family.</text>
</comment>
<comment type="function">
    <text evidence="9">Component of the MICOS complex, a large protein complex of the mitochondrial inner membrane that plays crucial roles in the maintenance of crista junctions, inner membrane architecture, and formation of contact sites to the outer membrane. Plays a role in keeping cristae membranes connected to the inner boundary membrane. Also promotes protein import via the mitochondrial intermembrane space assembly (MIA) pathway.</text>
</comment>
<evidence type="ECO:0000313" key="13">
    <source>
        <dbReference type="EMBL" id="CAG8496609.1"/>
    </source>
</evidence>
<feature type="coiled-coil region" evidence="11">
    <location>
        <begin position="171"/>
        <end position="231"/>
    </location>
</feature>
<evidence type="ECO:0000256" key="8">
    <source>
        <dbReference type="ARBA" id="ARBA00023136"/>
    </source>
</evidence>
<dbReference type="Proteomes" id="UP000789396">
    <property type="component" value="Unassembled WGS sequence"/>
</dbReference>